<proteinExistence type="predicted"/>
<dbReference type="Proteomes" id="UP000024635">
    <property type="component" value="Unassembled WGS sequence"/>
</dbReference>
<reference evidence="2" key="1">
    <citation type="journal article" date="2015" name="Nat. Genet.">
        <title>The genome and transcriptome of the zoonotic hookworm Ancylostoma ceylanicum identify infection-specific gene families.</title>
        <authorList>
            <person name="Schwarz E.M."/>
            <person name="Hu Y."/>
            <person name="Antoshechkin I."/>
            <person name="Miller M.M."/>
            <person name="Sternberg P.W."/>
            <person name="Aroian R.V."/>
        </authorList>
    </citation>
    <scope>NUCLEOTIDE SEQUENCE</scope>
    <source>
        <strain evidence="2">HY135</strain>
    </source>
</reference>
<sequence>MDFFFACTGSRKSSGQIVRDTGSVKDVGFIILRPSMHSPCRKVDGLRMRFHGVAAAESRRDSLDSPTWSILSTPLSPKSRNGSAASESVSLFEKECMIGHSLTTATACSSWIGPVDDYRGRNRLYICQAVLLSFACSRLVICSKSKGNNCFESVEDSQFWQ</sequence>
<accession>A0A016RSX6</accession>
<evidence type="ECO:0000313" key="2">
    <source>
        <dbReference type="Proteomes" id="UP000024635"/>
    </source>
</evidence>
<comment type="caution">
    <text evidence="1">The sequence shown here is derived from an EMBL/GenBank/DDBJ whole genome shotgun (WGS) entry which is preliminary data.</text>
</comment>
<evidence type="ECO:0000313" key="1">
    <source>
        <dbReference type="EMBL" id="EYB81217.1"/>
    </source>
</evidence>
<dbReference type="AlphaFoldDB" id="A0A016RSX6"/>
<keyword evidence="2" id="KW-1185">Reference proteome</keyword>
<name>A0A016RSX6_9BILA</name>
<organism evidence="1 2">
    <name type="scientific">Ancylostoma ceylanicum</name>
    <dbReference type="NCBI Taxonomy" id="53326"/>
    <lineage>
        <taxon>Eukaryota</taxon>
        <taxon>Metazoa</taxon>
        <taxon>Ecdysozoa</taxon>
        <taxon>Nematoda</taxon>
        <taxon>Chromadorea</taxon>
        <taxon>Rhabditida</taxon>
        <taxon>Rhabditina</taxon>
        <taxon>Rhabditomorpha</taxon>
        <taxon>Strongyloidea</taxon>
        <taxon>Ancylostomatidae</taxon>
        <taxon>Ancylostomatinae</taxon>
        <taxon>Ancylostoma</taxon>
    </lineage>
</organism>
<protein>
    <submittedName>
        <fullName evidence="1">Uncharacterized protein</fullName>
    </submittedName>
</protein>
<dbReference type="EMBL" id="JARK01001725">
    <property type="protein sequence ID" value="EYB81217.1"/>
    <property type="molecule type" value="Genomic_DNA"/>
</dbReference>
<gene>
    <name evidence="1" type="primary">Acey_s0389.g521</name>
    <name evidence="1" type="ORF">Y032_0389g521</name>
</gene>
<dbReference type="OrthoDB" id="5865092at2759"/>